<sequence length="279" mass="30673">MQTSIQQMAVGLSGSKYDGVVMHLAMRLAQQTAASIDAYLIRPVPDDPQLLMASGFLGQTFQDFVAQAEKTIAEFDRTARTSFEMAEKDFPTVTARYHNPLKDLAREFATAVWATDLAVMAHPALVNLHYYKTAVLDAIADSARPVLLLPEDKRIGDFKHALMVWRADTQHARALASALPMLHLAQTVTLLSVNDEDYLSPCNDVALQYLQNHHIDALDLVLPTDERLTPKLINAICDEREASLLIIGGGLQSDLIDSFVTGIGRRAAKKPTRPILAIG</sequence>
<evidence type="ECO:0008006" key="3">
    <source>
        <dbReference type="Google" id="ProtNLM"/>
    </source>
</evidence>
<accession>A0ABY4AIF1</accession>
<dbReference type="EMBL" id="CP063982">
    <property type="protein sequence ID" value="UOD49868.1"/>
    <property type="molecule type" value="Genomic_DNA"/>
</dbReference>
<evidence type="ECO:0000313" key="2">
    <source>
        <dbReference type="Proteomes" id="UP000831607"/>
    </source>
</evidence>
<keyword evidence="2" id="KW-1185">Reference proteome</keyword>
<proteinExistence type="predicted"/>
<dbReference type="Gene3D" id="3.40.50.12370">
    <property type="match status" value="1"/>
</dbReference>
<name>A0ABY4AIF1_9BURK</name>
<evidence type="ECO:0000313" key="1">
    <source>
        <dbReference type="EMBL" id="UOD49868.1"/>
    </source>
</evidence>
<protein>
    <recommendedName>
        <fullName evidence="3">Universal stress protein family protein</fullName>
    </recommendedName>
</protein>
<reference evidence="1 2" key="1">
    <citation type="submission" date="2020-11" db="EMBL/GenBank/DDBJ databases">
        <title>Algicoccus daihaiensis sp.nov., isolated from Daihai Lake in Inner Mongolia.</title>
        <authorList>
            <person name="Kai J."/>
        </authorList>
    </citation>
    <scope>NUCLEOTIDE SEQUENCE [LARGE SCALE GENOMIC DNA]</scope>
    <source>
        <strain evidence="2">f23</strain>
    </source>
</reference>
<organism evidence="1 2">
    <name type="scientific">Orrella daihaiensis</name>
    <dbReference type="NCBI Taxonomy" id="2782176"/>
    <lineage>
        <taxon>Bacteria</taxon>
        <taxon>Pseudomonadati</taxon>
        <taxon>Pseudomonadota</taxon>
        <taxon>Betaproteobacteria</taxon>
        <taxon>Burkholderiales</taxon>
        <taxon>Alcaligenaceae</taxon>
        <taxon>Orrella</taxon>
    </lineage>
</organism>
<dbReference type="Proteomes" id="UP000831607">
    <property type="component" value="Chromosome"/>
</dbReference>
<gene>
    <name evidence="1" type="ORF">DHf2319_10500</name>
</gene>
<dbReference type="RefSeq" id="WP_243478113.1">
    <property type="nucleotide sequence ID" value="NZ_CP063982.1"/>
</dbReference>